<feature type="transmembrane region" description="Helical" evidence="6">
    <location>
        <begin position="94"/>
        <end position="118"/>
    </location>
</feature>
<dbReference type="AlphaFoldDB" id="A0A7H4NUT0"/>
<evidence type="ECO:0000256" key="3">
    <source>
        <dbReference type="ARBA" id="ARBA00022692"/>
    </source>
</evidence>
<dbReference type="Proteomes" id="UP000254571">
    <property type="component" value="Unassembled WGS sequence"/>
</dbReference>
<dbReference type="GO" id="GO:0005886">
    <property type="term" value="C:plasma membrane"/>
    <property type="evidence" value="ECO:0007669"/>
    <property type="project" value="TreeGrafter"/>
</dbReference>
<dbReference type="Gene3D" id="1.20.1250.20">
    <property type="entry name" value="MFS general substrate transporter like domains"/>
    <property type="match status" value="1"/>
</dbReference>
<dbReference type="InterPro" id="IPR011701">
    <property type="entry name" value="MFS"/>
</dbReference>
<dbReference type="Pfam" id="PF07690">
    <property type="entry name" value="MFS_1"/>
    <property type="match status" value="1"/>
</dbReference>
<dbReference type="SUPFAM" id="SSF103473">
    <property type="entry name" value="MFS general substrate transporter"/>
    <property type="match status" value="1"/>
</dbReference>
<dbReference type="EMBL" id="UGMX01000002">
    <property type="protein sequence ID" value="STW03945.1"/>
    <property type="molecule type" value="Genomic_DNA"/>
</dbReference>
<organism evidence="8 9">
    <name type="scientific">Klebsiella grimontii</name>
    <dbReference type="NCBI Taxonomy" id="2058152"/>
    <lineage>
        <taxon>Bacteria</taxon>
        <taxon>Pseudomonadati</taxon>
        <taxon>Pseudomonadota</taxon>
        <taxon>Gammaproteobacteria</taxon>
        <taxon>Enterobacterales</taxon>
        <taxon>Enterobacteriaceae</taxon>
        <taxon>Klebsiella/Raoultella group</taxon>
        <taxon>Klebsiella</taxon>
    </lineage>
</organism>
<keyword evidence="5 6" id="KW-0472">Membrane</keyword>
<reference evidence="8 9" key="1">
    <citation type="submission" date="2018-06" db="EMBL/GenBank/DDBJ databases">
        <authorList>
            <consortium name="Pathogen Informatics"/>
            <person name="Doyle S."/>
        </authorList>
    </citation>
    <scope>NUCLEOTIDE SEQUENCE [LARGE SCALE GENOMIC DNA]</scope>
    <source>
        <strain evidence="8 9">NCTC9149</strain>
    </source>
</reference>
<feature type="transmembrane region" description="Helical" evidence="6">
    <location>
        <begin position="34"/>
        <end position="51"/>
    </location>
</feature>
<evidence type="ECO:0000313" key="8">
    <source>
        <dbReference type="EMBL" id="STW03945.1"/>
    </source>
</evidence>
<dbReference type="GO" id="GO:0046943">
    <property type="term" value="F:carboxylic acid transmembrane transporter activity"/>
    <property type="evidence" value="ECO:0007669"/>
    <property type="project" value="TreeGrafter"/>
</dbReference>
<evidence type="ECO:0000259" key="7">
    <source>
        <dbReference type="PROSITE" id="PS50850"/>
    </source>
</evidence>
<evidence type="ECO:0000256" key="2">
    <source>
        <dbReference type="ARBA" id="ARBA00022475"/>
    </source>
</evidence>
<keyword evidence="2" id="KW-1003">Cell membrane</keyword>
<dbReference type="InterPro" id="IPR020846">
    <property type="entry name" value="MFS_dom"/>
</dbReference>
<sequence>MSQASIITALFPLGGGIGVLILGALMDKLNPNKVVAVGWLLTGVFVCLVGFSTHNLLLMGIMVFIAGSIMNGAQSSMPALAAGFYPTQGRATGVAWMLGIGRFGGILGAFSGAFLMQAQLSFETIFSLLAIPAFLSAIALLVKYKLGQRQPAASQGDVKKLQKA</sequence>
<proteinExistence type="predicted"/>
<dbReference type="PROSITE" id="PS50850">
    <property type="entry name" value="MFS"/>
    <property type="match status" value="1"/>
</dbReference>
<evidence type="ECO:0000313" key="9">
    <source>
        <dbReference type="Proteomes" id="UP000254571"/>
    </source>
</evidence>
<evidence type="ECO:0000256" key="6">
    <source>
        <dbReference type="SAM" id="Phobius"/>
    </source>
</evidence>
<name>A0A7H4NUT0_9ENTR</name>
<accession>A0A7H4NUT0</accession>
<feature type="transmembrane region" description="Helical" evidence="6">
    <location>
        <begin position="124"/>
        <end position="142"/>
    </location>
</feature>
<dbReference type="PANTHER" id="PTHR23508">
    <property type="entry name" value="CARBOXYLIC ACID TRANSPORTER PROTEIN HOMOLOG"/>
    <property type="match status" value="1"/>
</dbReference>
<comment type="subcellular location">
    <subcellularLocation>
        <location evidence="1">Membrane</location>
        <topology evidence="1">Multi-pass membrane protein</topology>
    </subcellularLocation>
</comment>
<keyword evidence="4 6" id="KW-1133">Transmembrane helix</keyword>
<feature type="transmembrane region" description="Helical" evidence="6">
    <location>
        <begin position="6"/>
        <end position="25"/>
    </location>
</feature>
<dbReference type="InterPro" id="IPR036259">
    <property type="entry name" value="MFS_trans_sf"/>
</dbReference>
<comment type="caution">
    <text evidence="8">The sequence shown here is derived from an EMBL/GenBank/DDBJ whole genome shotgun (WGS) entry which is preliminary data.</text>
</comment>
<protein>
    <submittedName>
        <fullName evidence="8">4-hydroxybenzoate transporter</fullName>
    </submittedName>
</protein>
<dbReference type="PANTHER" id="PTHR23508:SF10">
    <property type="entry name" value="CARBOXYLIC ACID TRANSPORTER PROTEIN HOMOLOG"/>
    <property type="match status" value="1"/>
</dbReference>
<feature type="domain" description="Major facilitator superfamily (MFS) profile" evidence="7">
    <location>
        <begin position="1"/>
        <end position="164"/>
    </location>
</feature>
<gene>
    <name evidence="8" type="primary">pcaK_1</name>
    <name evidence="8" type="ORF">NCTC9149_00271</name>
</gene>
<evidence type="ECO:0000256" key="4">
    <source>
        <dbReference type="ARBA" id="ARBA00022989"/>
    </source>
</evidence>
<evidence type="ECO:0000256" key="5">
    <source>
        <dbReference type="ARBA" id="ARBA00023136"/>
    </source>
</evidence>
<keyword evidence="3 6" id="KW-0812">Transmembrane</keyword>
<evidence type="ECO:0000256" key="1">
    <source>
        <dbReference type="ARBA" id="ARBA00004141"/>
    </source>
</evidence>